<reference evidence="2" key="1">
    <citation type="submission" date="2021-05" db="EMBL/GenBank/DDBJ databases">
        <authorList>
            <person name="Alioto T."/>
            <person name="Alioto T."/>
            <person name="Gomez Garrido J."/>
        </authorList>
    </citation>
    <scope>NUCLEOTIDE SEQUENCE</scope>
</reference>
<keyword evidence="1" id="KW-1133">Transmembrane helix</keyword>
<name>A0A8D8Q6D1_9HEMI</name>
<dbReference type="AlphaFoldDB" id="A0A8D8Q6D1"/>
<keyword evidence="1" id="KW-0472">Membrane</keyword>
<evidence type="ECO:0000313" key="2">
    <source>
        <dbReference type="EMBL" id="CAG6625989.1"/>
    </source>
</evidence>
<feature type="transmembrane region" description="Helical" evidence="1">
    <location>
        <begin position="42"/>
        <end position="69"/>
    </location>
</feature>
<evidence type="ECO:0000256" key="1">
    <source>
        <dbReference type="SAM" id="Phobius"/>
    </source>
</evidence>
<proteinExistence type="predicted"/>
<protein>
    <submittedName>
        <fullName evidence="2">Uncharacterized protein</fullName>
    </submittedName>
</protein>
<dbReference type="EMBL" id="HBUF01061329">
    <property type="protein sequence ID" value="CAG6625989.1"/>
    <property type="molecule type" value="Transcribed_RNA"/>
</dbReference>
<keyword evidence="1" id="KW-0812">Transmembrane</keyword>
<organism evidence="2">
    <name type="scientific">Cacopsylla melanoneura</name>
    <dbReference type="NCBI Taxonomy" id="428564"/>
    <lineage>
        <taxon>Eukaryota</taxon>
        <taxon>Metazoa</taxon>
        <taxon>Ecdysozoa</taxon>
        <taxon>Arthropoda</taxon>
        <taxon>Hexapoda</taxon>
        <taxon>Insecta</taxon>
        <taxon>Pterygota</taxon>
        <taxon>Neoptera</taxon>
        <taxon>Paraneoptera</taxon>
        <taxon>Hemiptera</taxon>
        <taxon>Sternorrhyncha</taxon>
        <taxon>Psylloidea</taxon>
        <taxon>Psyllidae</taxon>
        <taxon>Psyllinae</taxon>
        <taxon>Cacopsylla</taxon>
    </lineage>
</organism>
<accession>A0A8D8Q6D1</accession>
<sequence>MGSVVCCFADAVLHVLGVEEFCCIIVFDSPSESKLWCLLESVVSLLTSLVITTVSFIMLSFISSVTILISRLFSIPSLSSSAKLLVLSMELNERLHILLKVNDVSSSSSSCSLL</sequence>